<dbReference type="SUPFAM" id="SSF57868">
    <property type="entry name" value="Metallothionein"/>
    <property type="match status" value="1"/>
</dbReference>
<name>A0A552L058_9CHRO</name>
<sequence length="58" mass="6120">MIAVTTMKCACESCTCQVSIADAIKENDKYYCCQACANGHVNENEKGGGHPGCSCSQI</sequence>
<dbReference type="AlphaFoldDB" id="A0A552L058"/>
<dbReference type="GO" id="GO:0046872">
    <property type="term" value="F:metal ion binding"/>
    <property type="evidence" value="ECO:0007669"/>
    <property type="project" value="UniProtKB-KW"/>
</dbReference>
<keyword evidence="1" id="KW-0479">Metal-binding</keyword>
<gene>
    <name evidence="3" type="ORF">EWV45_07200</name>
</gene>
<dbReference type="InterPro" id="IPR017854">
    <property type="entry name" value="Metalthion_dom_sf"/>
</dbReference>
<accession>A0A552L058</accession>
<evidence type="ECO:0000256" key="1">
    <source>
        <dbReference type="ARBA" id="ARBA00022723"/>
    </source>
</evidence>
<dbReference type="Gene3D" id="2.30.170.10">
    <property type="match status" value="1"/>
</dbReference>
<organism evidence="3 4">
    <name type="scientific">Microcystis flos-aquae Mf_QC_C_20070823_S10D</name>
    <dbReference type="NCBI Taxonomy" id="2486236"/>
    <lineage>
        <taxon>Bacteria</taxon>
        <taxon>Bacillati</taxon>
        <taxon>Cyanobacteriota</taxon>
        <taxon>Cyanophyceae</taxon>
        <taxon>Oscillatoriophycideae</taxon>
        <taxon>Chroococcales</taxon>
        <taxon>Microcystaceae</taxon>
        <taxon>Microcystis</taxon>
    </lineage>
</organism>
<dbReference type="InterPro" id="IPR000518">
    <property type="entry name" value="Metalthion_fam14_prok"/>
</dbReference>
<evidence type="ECO:0000256" key="2">
    <source>
        <dbReference type="ARBA" id="ARBA00022851"/>
    </source>
</evidence>
<evidence type="ECO:0000313" key="3">
    <source>
        <dbReference type="EMBL" id="TRV13597.1"/>
    </source>
</evidence>
<dbReference type="Proteomes" id="UP000315868">
    <property type="component" value="Unassembled WGS sequence"/>
</dbReference>
<protein>
    <submittedName>
        <fullName evidence="3">Metallothionein</fullName>
    </submittedName>
</protein>
<dbReference type="PRINTS" id="PR00859">
    <property type="entry name" value="MTPROKARYOTE"/>
</dbReference>
<reference evidence="3 4" key="1">
    <citation type="submission" date="2019-01" db="EMBL/GenBank/DDBJ databases">
        <title>Coherence of Microcystis species and biogeography revealed through population genomics.</title>
        <authorList>
            <person name="Perez-Carrascal O.M."/>
            <person name="Terrat Y."/>
            <person name="Giani A."/>
            <person name="Fortin N."/>
            <person name="Tromas N."/>
            <person name="Shapiro B.J."/>
        </authorList>
    </citation>
    <scope>NUCLEOTIDE SEQUENCE [LARGE SCALE GENOMIC DNA]</scope>
    <source>
        <strain evidence="3">Mf_QC_C_20070823_S10D</strain>
    </source>
</reference>
<proteinExistence type="predicted"/>
<dbReference type="Pfam" id="PF02069">
    <property type="entry name" value="Metallothio_Pro"/>
    <property type="match status" value="1"/>
</dbReference>
<evidence type="ECO:0000313" key="4">
    <source>
        <dbReference type="Proteomes" id="UP000315868"/>
    </source>
</evidence>
<dbReference type="EMBL" id="SFAM01000060">
    <property type="protein sequence ID" value="TRV13597.1"/>
    <property type="molecule type" value="Genomic_DNA"/>
</dbReference>
<comment type="caution">
    <text evidence="3">The sequence shown here is derived from an EMBL/GenBank/DDBJ whole genome shotgun (WGS) entry which is preliminary data.</text>
</comment>
<keyword evidence="2" id="KW-0480">Metal-thiolate cluster</keyword>